<reference evidence="1 2" key="1">
    <citation type="submission" date="2018-10" db="EMBL/GenBank/DDBJ databases">
        <title>A high-quality apple genome assembly.</title>
        <authorList>
            <person name="Hu J."/>
        </authorList>
    </citation>
    <scope>NUCLEOTIDE SEQUENCE [LARGE SCALE GENOMIC DNA]</scope>
    <source>
        <strain evidence="2">cv. HFTH1</strain>
        <tissue evidence="1">Young leaf</tissue>
    </source>
</reference>
<gene>
    <name evidence="1" type="ORF">DVH24_022030</name>
</gene>
<sequence length="277" mass="32450">MCDPYYNHSSQEDSSSTSFDIIHLNTAYRWTIVRLIRNWSEGSYHVEMISTETSGDWKELAMSFNPQQIKHICDNDDLDFTPYAAIAHNGMFYWVQNLSECTLELNPFLSSSGDNIAKCRFIKEPATFFGGRVKNWYLGVYGGCLRMCTVGLGADYPFSVWELKLQGARSEIWLFFQIPREGDQKFEWFFDRISLPFDDIPLFSEQVNRSCMVEILRFHPNNQDIVYFKFNEHIVISNLREARLELEIAAKTQYDSCSWREAYAFALPWWPTPIPRL</sequence>
<comment type="caution">
    <text evidence="1">The sequence shown here is derived from an EMBL/GenBank/DDBJ whole genome shotgun (WGS) entry which is preliminary data.</text>
</comment>
<keyword evidence="2" id="KW-1185">Reference proteome</keyword>
<dbReference type="AlphaFoldDB" id="A0A498IWU1"/>
<accession>A0A498IWU1</accession>
<dbReference type="EMBL" id="RDQH01000336">
    <property type="protein sequence ID" value="RXH86757.1"/>
    <property type="molecule type" value="Genomic_DNA"/>
</dbReference>
<organism evidence="1 2">
    <name type="scientific">Malus domestica</name>
    <name type="common">Apple</name>
    <name type="synonym">Pyrus malus</name>
    <dbReference type="NCBI Taxonomy" id="3750"/>
    <lineage>
        <taxon>Eukaryota</taxon>
        <taxon>Viridiplantae</taxon>
        <taxon>Streptophyta</taxon>
        <taxon>Embryophyta</taxon>
        <taxon>Tracheophyta</taxon>
        <taxon>Spermatophyta</taxon>
        <taxon>Magnoliopsida</taxon>
        <taxon>eudicotyledons</taxon>
        <taxon>Gunneridae</taxon>
        <taxon>Pentapetalae</taxon>
        <taxon>rosids</taxon>
        <taxon>fabids</taxon>
        <taxon>Rosales</taxon>
        <taxon>Rosaceae</taxon>
        <taxon>Amygdaloideae</taxon>
        <taxon>Maleae</taxon>
        <taxon>Malus</taxon>
    </lineage>
</organism>
<protein>
    <submittedName>
        <fullName evidence="1">Uncharacterized protein</fullName>
    </submittedName>
</protein>
<dbReference type="STRING" id="3750.A0A498IWU1"/>
<proteinExistence type="predicted"/>
<evidence type="ECO:0000313" key="2">
    <source>
        <dbReference type="Proteomes" id="UP000290289"/>
    </source>
</evidence>
<dbReference type="Proteomes" id="UP000290289">
    <property type="component" value="Chromosome 10"/>
</dbReference>
<name>A0A498IWU1_MALDO</name>
<evidence type="ECO:0000313" key="1">
    <source>
        <dbReference type="EMBL" id="RXH86757.1"/>
    </source>
</evidence>